<dbReference type="PANTHER" id="PTHR43537:SF20">
    <property type="entry name" value="HTH-TYPE TRANSCRIPTIONAL REPRESSOR GLAR"/>
    <property type="match status" value="1"/>
</dbReference>
<keyword evidence="6" id="KW-1185">Reference proteome</keyword>
<dbReference type="PANTHER" id="PTHR43537">
    <property type="entry name" value="TRANSCRIPTIONAL REGULATOR, GNTR FAMILY"/>
    <property type="match status" value="1"/>
</dbReference>
<sequence>MEAEVATANMTASQLYAALKRDLIDGRFAAGQKLAITALRQRYRVGLSPLREALNRLAAYGLLEQENQRGFRVPALKRAELDDIADLRRRLEGLALAQALQEGGDEWEAGLLAAFHRLKRADETPGKLEHWEQMHLQFHRHLLEPCGSAWLLRFIEQLHDQFDRYRRMAPANDTIRARLNVQHGQLVDLAMARDVPAARALLEEHIRLSHEVARGACQEDRTSVEERD</sequence>
<dbReference type="SMART" id="SM00895">
    <property type="entry name" value="FCD"/>
    <property type="match status" value="1"/>
</dbReference>
<evidence type="ECO:0000256" key="1">
    <source>
        <dbReference type="ARBA" id="ARBA00023015"/>
    </source>
</evidence>
<dbReference type="PROSITE" id="PS50949">
    <property type="entry name" value="HTH_GNTR"/>
    <property type="match status" value="1"/>
</dbReference>
<evidence type="ECO:0000256" key="3">
    <source>
        <dbReference type="ARBA" id="ARBA00023163"/>
    </source>
</evidence>
<evidence type="ECO:0000313" key="5">
    <source>
        <dbReference type="EMBL" id="KAA0015851.1"/>
    </source>
</evidence>
<organism evidence="5 6">
    <name type="scientific">Salinicola corii</name>
    <dbReference type="NCBI Taxonomy" id="2606937"/>
    <lineage>
        <taxon>Bacteria</taxon>
        <taxon>Pseudomonadati</taxon>
        <taxon>Pseudomonadota</taxon>
        <taxon>Gammaproteobacteria</taxon>
        <taxon>Oceanospirillales</taxon>
        <taxon>Halomonadaceae</taxon>
        <taxon>Salinicola</taxon>
    </lineage>
</organism>
<dbReference type="InterPro" id="IPR011711">
    <property type="entry name" value="GntR_C"/>
</dbReference>
<dbReference type="EMBL" id="VTPX01000016">
    <property type="protein sequence ID" value="KAA0015851.1"/>
    <property type="molecule type" value="Genomic_DNA"/>
</dbReference>
<evidence type="ECO:0000256" key="2">
    <source>
        <dbReference type="ARBA" id="ARBA00023125"/>
    </source>
</evidence>
<comment type="caution">
    <text evidence="5">The sequence shown here is derived from an EMBL/GenBank/DDBJ whole genome shotgun (WGS) entry which is preliminary data.</text>
</comment>
<dbReference type="Gene3D" id="1.20.120.530">
    <property type="entry name" value="GntR ligand-binding domain-like"/>
    <property type="match status" value="1"/>
</dbReference>
<dbReference type="Proteomes" id="UP000466024">
    <property type="component" value="Unassembled WGS sequence"/>
</dbReference>
<keyword evidence="2" id="KW-0238">DNA-binding</keyword>
<dbReference type="Gene3D" id="1.10.10.10">
    <property type="entry name" value="Winged helix-like DNA-binding domain superfamily/Winged helix DNA-binding domain"/>
    <property type="match status" value="1"/>
</dbReference>
<keyword evidence="3" id="KW-0804">Transcription</keyword>
<dbReference type="InterPro" id="IPR036388">
    <property type="entry name" value="WH-like_DNA-bd_sf"/>
</dbReference>
<dbReference type="GO" id="GO:0003677">
    <property type="term" value="F:DNA binding"/>
    <property type="evidence" value="ECO:0007669"/>
    <property type="project" value="UniProtKB-KW"/>
</dbReference>
<dbReference type="SMART" id="SM00345">
    <property type="entry name" value="HTH_GNTR"/>
    <property type="match status" value="1"/>
</dbReference>
<name>A0A640WB21_9GAMM</name>
<dbReference type="InterPro" id="IPR000524">
    <property type="entry name" value="Tscrpt_reg_HTH_GntR"/>
</dbReference>
<dbReference type="SUPFAM" id="SSF48008">
    <property type="entry name" value="GntR ligand-binding domain-like"/>
    <property type="match status" value="1"/>
</dbReference>
<evidence type="ECO:0000259" key="4">
    <source>
        <dbReference type="PROSITE" id="PS50949"/>
    </source>
</evidence>
<keyword evidence="1" id="KW-0805">Transcription regulation</keyword>
<protein>
    <submittedName>
        <fullName evidence="5">FCD domain-containing protein</fullName>
    </submittedName>
</protein>
<reference evidence="5 6" key="1">
    <citation type="submission" date="2019-08" db="EMBL/GenBank/DDBJ databases">
        <title>Bioinformatics analysis of the strain L3 and L5.</title>
        <authorList>
            <person name="Li X."/>
        </authorList>
    </citation>
    <scope>NUCLEOTIDE SEQUENCE [LARGE SCALE GENOMIC DNA]</scope>
    <source>
        <strain evidence="5 6">L3</strain>
    </source>
</reference>
<dbReference type="InterPro" id="IPR036390">
    <property type="entry name" value="WH_DNA-bd_sf"/>
</dbReference>
<evidence type="ECO:0000313" key="6">
    <source>
        <dbReference type="Proteomes" id="UP000466024"/>
    </source>
</evidence>
<proteinExistence type="predicted"/>
<accession>A0A640WB21</accession>
<gene>
    <name evidence="5" type="ORF">F0A16_19355</name>
</gene>
<dbReference type="RefSeq" id="WP_149437321.1">
    <property type="nucleotide sequence ID" value="NZ_VTPX01000016.1"/>
</dbReference>
<dbReference type="Pfam" id="PF00392">
    <property type="entry name" value="GntR"/>
    <property type="match status" value="1"/>
</dbReference>
<dbReference type="AlphaFoldDB" id="A0A640WB21"/>
<dbReference type="Pfam" id="PF07729">
    <property type="entry name" value="FCD"/>
    <property type="match status" value="1"/>
</dbReference>
<dbReference type="InterPro" id="IPR008920">
    <property type="entry name" value="TF_FadR/GntR_C"/>
</dbReference>
<feature type="domain" description="HTH gntR-type" evidence="4">
    <location>
        <begin position="9"/>
        <end position="76"/>
    </location>
</feature>
<dbReference type="GO" id="GO:0003700">
    <property type="term" value="F:DNA-binding transcription factor activity"/>
    <property type="evidence" value="ECO:0007669"/>
    <property type="project" value="InterPro"/>
</dbReference>
<dbReference type="SUPFAM" id="SSF46785">
    <property type="entry name" value="Winged helix' DNA-binding domain"/>
    <property type="match status" value="1"/>
</dbReference>